<name>A0AAE0KQ89_9CHLO</name>
<gene>
    <name evidence="1" type="ORF">CYMTET_34378</name>
</gene>
<accession>A0AAE0KQ89</accession>
<dbReference type="EMBL" id="LGRX02021617">
    <property type="protein sequence ID" value="KAK3256490.1"/>
    <property type="molecule type" value="Genomic_DNA"/>
</dbReference>
<dbReference type="Proteomes" id="UP001190700">
    <property type="component" value="Unassembled WGS sequence"/>
</dbReference>
<keyword evidence="2" id="KW-1185">Reference proteome</keyword>
<protein>
    <submittedName>
        <fullName evidence="1">Uncharacterized protein</fullName>
    </submittedName>
</protein>
<dbReference type="AlphaFoldDB" id="A0AAE0KQ89"/>
<proteinExistence type="predicted"/>
<reference evidence="1 2" key="1">
    <citation type="journal article" date="2015" name="Genome Biol. Evol.">
        <title>Comparative Genomics of a Bacterivorous Green Alga Reveals Evolutionary Causalities and Consequences of Phago-Mixotrophic Mode of Nutrition.</title>
        <authorList>
            <person name="Burns J.A."/>
            <person name="Paasch A."/>
            <person name="Narechania A."/>
            <person name="Kim E."/>
        </authorList>
    </citation>
    <scope>NUCLEOTIDE SEQUENCE [LARGE SCALE GENOMIC DNA]</scope>
    <source>
        <strain evidence="1 2">PLY_AMNH</strain>
    </source>
</reference>
<evidence type="ECO:0000313" key="2">
    <source>
        <dbReference type="Proteomes" id="UP001190700"/>
    </source>
</evidence>
<evidence type="ECO:0000313" key="1">
    <source>
        <dbReference type="EMBL" id="KAK3256490.1"/>
    </source>
</evidence>
<organism evidence="1 2">
    <name type="scientific">Cymbomonas tetramitiformis</name>
    <dbReference type="NCBI Taxonomy" id="36881"/>
    <lineage>
        <taxon>Eukaryota</taxon>
        <taxon>Viridiplantae</taxon>
        <taxon>Chlorophyta</taxon>
        <taxon>Pyramimonadophyceae</taxon>
        <taxon>Pyramimonadales</taxon>
        <taxon>Pyramimonadaceae</taxon>
        <taxon>Cymbomonas</taxon>
    </lineage>
</organism>
<sequence length="85" mass="8870">MKIPAKTTHLRVSNANITCSAVSQPRKGSTNSRRCALALALPASWILQAAGSVPGAAAITEEALKAREERKAYAKAVARAKALAN</sequence>
<comment type="caution">
    <text evidence="1">The sequence shown here is derived from an EMBL/GenBank/DDBJ whole genome shotgun (WGS) entry which is preliminary data.</text>
</comment>